<dbReference type="eggNOG" id="ENOG502RY9B">
    <property type="taxonomic scope" value="Eukaryota"/>
</dbReference>
<keyword evidence="2" id="KW-1185">Reference proteome</keyword>
<dbReference type="Gene3D" id="3.40.50.12120">
    <property type="entry name" value="POC1 chaperone"/>
    <property type="match status" value="1"/>
</dbReference>
<evidence type="ECO:0008006" key="3">
    <source>
        <dbReference type="Google" id="ProtNLM"/>
    </source>
</evidence>
<dbReference type="Proteomes" id="UP000005666">
    <property type="component" value="Chromosome 6"/>
</dbReference>
<dbReference type="GeneID" id="11535364"/>
<dbReference type="KEGG" id="tpf:TPHA_0F03000"/>
<dbReference type="RefSeq" id="XP_003686215.1">
    <property type="nucleotide sequence ID" value="XM_003686167.1"/>
</dbReference>
<proteinExistence type="predicted"/>
<organism evidence="1 2">
    <name type="scientific">Tetrapisispora phaffii (strain ATCC 24235 / CBS 4417 / NBRC 1672 / NRRL Y-8282 / UCD 70-5)</name>
    <name type="common">Yeast</name>
    <name type="synonym">Fabospora phaffii</name>
    <dbReference type="NCBI Taxonomy" id="1071381"/>
    <lineage>
        <taxon>Eukaryota</taxon>
        <taxon>Fungi</taxon>
        <taxon>Dikarya</taxon>
        <taxon>Ascomycota</taxon>
        <taxon>Saccharomycotina</taxon>
        <taxon>Saccharomycetes</taxon>
        <taxon>Saccharomycetales</taxon>
        <taxon>Saccharomycetaceae</taxon>
        <taxon>Tetrapisispora</taxon>
    </lineage>
</organism>
<dbReference type="Pfam" id="PF10450">
    <property type="entry name" value="POC1"/>
    <property type="match status" value="1"/>
</dbReference>
<accession>G8BUJ5</accession>
<name>G8BUJ5_TETPH</name>
<protein>
    <recommendedName>
        <fullName evidence="3">Proteasome assembly chaperone 1</fullName>
    </recommendedName>
</protein>
<dbReference type="OMA" id="MLFKQWN"/>
<evidence type="ECO:0000313" key="2">
    <source>
        <dbReference type="Proteomes" id="UP000005666"/>
    </source>
</evidence>
<sequence length="282" mass="31696">MLFKQWNDLAEPRHQLMSPSLSTNIESLQLQNIPEVSMTNLKYEDFENVIVTTKTMNALFPNKTLNLTKVGELSSSLVLNENEKVPTAEHYSWDYKENFPNEVDIYSQEAIESEIGSNESKKYNFQIPIMAYDKTLLISIEENFIKMSPIFSNLTAEKILKVILTFCNSNIGILTLGTSDRVAAIRKLTPENSTLVAPEFITGFVGSFISQLVILEVPNYKAVIVPSEGPIGFEKLSIETISELIDICKENLNINDPKYSNESHRLWKVAGSAMGAQTGLYI</sequence>
<dbReference type="OrthoDB" id="4062897at2759"/>
<dbReference type="GO" id="GO:0043248">
    <property type="term" value="P:proteasome assembly"/>
    <property type="evidence" value="ECO:0007669"/>
    <property type="project" value="EnsemblFungi"/>
</dbReference>
<dbReference type="EMBL" id="HE612861">
    <property type="protein sequence ID" value="CCE63781.1"/>
    <property type="molecule type" value="Genomic_DNA"/>
</dbReference>
<reference evidence="1 2" key="1">
    <citation type="journal article" date="2011" name="Proc. Natl. Acad. Sci. U.S.A.">
        <title>Evolutionary erosion of yeast sex chromosomes by mating-type switching accidents.</title>
        <authorList>
            <person name="Gordon J.L."/>
            <person name="Armisen D."/>
            <person name="Proux-Wera E."/>
            <person name="Oheigeartaigh S.S."/>
            <person name="Byrne K.P."/>
            <person name="Wolfe K.H."/>
        </authorList>
    </citation>
    <scope>NUCLEOTIDE SEQUENCE [LARGE SCALE GENOMIC DNA]</scope>
    <source>
        <strain evidence="2">ATCC 24235 / CBS 4417 / NBRC 1672 / NRRL Y-8282 / UCD 70-5</strain>
    </source>
</reference>
<evidence type="ECO:0000313" key="1">
    <source>
        <dbReference type="EMBL" id="CCE63781.1"/>
    </source>
</evidence>
<dbReference type="STRING" id="1071381.G8BUJ5"/>
<dbReference type="InterPro" id="IPR038605">
    <property type="entry name" value="Pba1_sf"/>
</dbReference>
<dbReference type="AlphaFoldDB" id="G8BUJ5"/>
<dbReference type="HOGENOM" id="CLU_095376_0_0_1"/>
<gene>
    <name evidence="1" type="primary">TPHA0F03000</name>
    <name evidence="1" type="ordered locus">TPHA_0F03000</name>
</gene>
<dbReference type="InterPro" id="IPR018855">
    <property type="entry name" value="Psome_chaperone_1_fun"/>
</dbReference>